<comment type="subcellular location">
    <subcellularLocation>
        <location evidence="1">Cell membrane</location>
        <topology evidence="1">Multi-pass membrane protein</topology>
    </subcellularLocation>
</comment>
<dbReference type="InterPro" id="IPR018076">
    <property type="entry name" value="T2SS_GspF_dom"/>
</dbReference>
<organism evidence="8 9">
    <name type="scientific">Vulcanibacillus modesticaldus</name>
    <dbReference type="NCBI Taxonomy" id="337097"/>
    <lineage>
        <taxon>Bacteria</taxon>
        <taxon>Bacillati</taxon>
        <taxon>Bacillota</taxon>
        <taxon>Bacilli</taxon>
        <taxon>Bacillales</taxon>
        <taxon>Bacillaceae</taxon>
        <taxon>Vulcanibacillus</taxon>
    </lineage>
</organism>
<keyword evidence="5 6" id="KW-0472">Membrane</keyword>
<dbReference type="InterPro" id="IPR042094">
    <property type="entry name" value="T2SS_GspF_sf"/>
</dbReference>
<feature type="transmembrane region" description="Helical" evidence="6">
    <location>
        <begin position="6"/>
        <end position="24"/>
    </location>
</feature>
<keyword evidence="4 6" id="KW-1133">Transmembrane helix</keyword>
<evidence type="ECO:0000259" key="7">
    <source>
        <dbReference type="Pfam" id="PF00482"/>
    </source>
</evidence>
<gene>
    <name evidence="8" type="ORF">BHF71_08825</name>
</gene>
<dbReference type="Pfam" id="PF00482">
    <property type="entry name" value="T2SSF"/>
    <property type="match status" value="1"/>
</dbReference>
<sequence length="326" mass="37524">MDWLIILSLFLFNFTIMFWFIRYLDLRRSRIKKRVVAIEKKEWHETAEFDNKVDKEGPKSKLSSFLWKIVSRFKLVKYLDESLQNELKKANVLMKSNELVLVIFFFAIIGGVLGIIIADGSIRRGVWLSLFTWMLPLIWLNSKKKKRKVMLEAQLPEMITMTANSLKAGYSLLQSFELLSREMAKPLSEEIQRMLQEMRLGVTTELALKNFNQRIDSKDLDLIITAILIQRQVGGNLAEVLDTIGNTIRERIRIQGEIKSLTAQGRMSMLIFMILPFGLGAFLMVSNPDYMMTLFTNPLGIGMVVIAILGQILGAVMIRRIIDIEV</sequence>
<evidence type="ECO:0000256" key="2">
    <source>
        <dbReference type="ARBA" id="ARBA00022475"/>
    </source>
</evidence>
<feature type="transmembrane region" description="Helical" evidence="6">
    <location>
        <begin position="124"/>
        <end position="140"/>
    </location>
</feature>
<dbReference type="STRING" id="337097.BHF71_08825"/>
<dbReference type="EMBL" id="MIJF01000021">
    <property type="protein sequence ID" value="OEF99512.1"/>
    <property type="molecule type" value="Genomic_DNA"/>
</dbReference>
<feature type="transmembrane region" description="Helical" evidence="6">
    <location>
        <begin position="299"/>
        <end position="318"/>
    </location>
</feature>
<keyword evidence="2" id="KW-1003">Cell membrane</keyword>
<keyword evidence="3 6" id="KW-0812">Transmembrane</keyword>
<reference evidence="8 9" key="1">
    <citation type="submission" date="2016-09" db="EMBL/GenBank/DDBJ databases">
        <title>Draft genome sequence for the type strain of Vulcanibacillus modesticaldus BR, a strictly anaerobic, moderately thermophilic, and nitrate-reducing bacterium from deep sea-hydrothermal vents of the Mid-Atlantic Ridge.</title>
        <authorList>
            <person name="Abin C.A."/>
            <person name="Hollibaugh J.T."/>
        </authorList>
    </citation>
    <scope>NUCLEOTIDE SEQUENCE [LARGE SCALE GENOMIC DNA]</scope>
    <source>
        <strain evidence="8 9">BR</strain>
    </source>
</reference>
<dbReference type="PANTHER" id="PTHR35007">
    <property type="entry name" value="INTEGRAL MEMBRANE PROTEIN-RELATED"/>
    <property type="match status" value="1"/>
</dbReference>
<dbReference type="RefSeq" id="WP_069656635.1">
    <property type="nucleotide sequence ID" value="NZ_MIJF01000021.1"/>
</dbReference>
<evidence type="ECO:0000256" key="1">
    <source>
        <dbReference type="ARBA" id="ARBA00004651"/>
    </source>
</evidence>
<dbReference type="OrthoDB" id="9803381at2"/>
<evidence type="ECO:0000256" key="6">
    <source>
        <dbReference type="SAM" id="Phobius"/>
    </source>
</evidence>
<dbReference type="AlphaFoldDB" id="A0A1D2YUX2"/>
<dbReference type="Gene3D" id="1.20.81.30">
    <property type="entry name" value="Type II secretion system (T2SS), domain F"/>
    <property type="match status" value="1"/>
</dbReference>
<feature type="transmembrane region" description="Helical" evidence="6">
    <location>
        <begin position="269"/>
        <end position="287"/>
    </location>
</feature>
<comment type="caution">
    <text evidence="8">The sequence shown here is derived from an EMBL/GenBank/DDBJ whole genome shotgun (WGS) entry which is preliminary data.</text>
</comment>
<evidence type="ECO:0000256" key="5">
    <source>
        <dbReference type="ARBA" id="ARBA00023136"/>
    </source>
</evidence>
<evidence type="ECO:0000313" key="9">
    <source>
        <dbReference type="Proteomes" id="UP000243739"/>
    </source>
</evidence>
<dbReference type="PANTHER" id="PTHR35007:SF1">
    <property type="entry name" value="PILUS ASSEMBLY PROTEIN"/>
    <property type="match status" value="1"/>
</dbReference>
<evidence type="ECO:0000313" key="8">
    <source>
        <dbReference type="EMBL" id="OEF99512.1"/>
    </source>
</evidence>
<name>A0A1D2YUX2_9BACI</name>
<feature type="domain" description="Type II secretion system protein GspF" evidence="7">
    <location>
        <begin position="162"/>
        <end position="284"/>
    </location>
</feature>
<evidence type="ECO:0000256" key="4">
    <source>
        <dbReference type="ARBA" id="ARBA00022989"/>
    </source>
</evidence>
<dbReference type="GO" id="GO:0005886">
    <property type="term" value="C:plasma membrane"/>
    <property type="evidence" value="ECO:0007669"/>
    <property type="project" value="UniProtKB-SubCell"/>
</dbReference>
<dbReference type="Proteomes" id="UP000243739">
    <property type="component" value="Unassembled WGS sequence"/>
</dbReference>
<accession>A0A1D2YUX2</accession>
<feature type="transmembrane region" description="Helical" evidence="6">
    <location>
        <begin position="99"/>
        <end position="118"/>
    </location>
</feature>
<keyword evidence="9" id="KW-1185">Reference proteome</keyword>
<protein>
    <recommendedName>
        <fullName evidence="7">Type II secretion system protein GspF domain-containing protein</fullName>
    </recommendedName>
</protein>
<proteinExistence type="predicted"/>
<evidence type="ECO:0000256" key="3">
    <source>
        <dbReference type="ARBA" id="ARBA00022692"/>
    </source>
</evidence>